<reference evidence="1" key="1">
    <citation type="journal article" date="2018" name="Genome Biol.">
        <title>SKESA: strategic k-mer extension for scrupulous assemblies.</title>
        <authorList>
            <person name="Souvorov A."/>
            <person name="Agarwala R."/>
            <person name="Lipman D.J."/>
        </authorList>
    </citation>
    <scope>NUCLEOTIDE SEQUENCE</scope>
    <source>
        <strain evidence="1">2584-68</strain>
    </source>
</reference>
<evidence type="ECO:0000313" key="1">
    <source>
        <dbReference type="EMBL" id="HAE7767866.1"/>
    </source>
</evidence>
<organism evidence="1">
    <name type="scientific">Salmonella enterica subsp. houtenae serovar 45:g,z51:-</name>
    <dbReference type="NCBI Taxonomy" id="1967611"/>
    <lineage>
        <taxon>Bacteria</taxon>
        <taxon>Pseudomonadati</taxon>
        <taxon>Pseudomonadota</taxon>
        <taxon>Gammaproteobacteria</taxon>
        <taxon>Enterobacterales</taxon>
        <taxon>Enterobacteriaceae</taxon>
        <taxon>Salmonella</taxon>
    </lineage>
</organism>
<comment type="caution">
    <text evidence="1">The sequence shown here is derived from an EMBL/GenBank/DDBJ whole genome shotgun (WGS) entry which is preliminary data.</text>
</comment>
<dbReference type="EMBL" id="DAATAH010000135">
    <property type="protein sequence ID" value="HAE7767866.1"/>
    <property type="molecule type" value="Genomic_DNA"/>
</dbReference>
<reference evidence="1" key="2">
    <citation type="submission" date="2018-07" db="EMBL/GenBank/DDBJ databases">
        <authorList>
            <consortium name="NCBI Pathogen Detection Project"/>
        </authorList>
    </citation>
    <scope>NUCLEOTIDE SEQUENCE</scope>
    <source>
        <strain evidence="1">2584-68</strain>
    </source>
</reference>
<accession>A0A736VMB1</accession>
<gene>
    <name evidence="1" type="ORF">GNB58_005002</name>
</gene>
<dbReference type="AlphaFoldDB" id="A0A736VMB1"/>
<protein>
    <submittedName>
        <fullName evidence="1">Uncharacterized protein</fullName>
    </submittedName>
</protein>
<name>A0A736VMB1_SALHO</name>
<sequence length="67" mass="7415">MRQNRQFTIVTQSVVYVTTHAVTGRGKIQVSGGEPLNDYSGDDAGITEIPVIRLSLLLFFYKGRGNE</sequence>
<proteinExistence type="predicted"/>